<comment type="caution">
    <text evidence="4">The sequence shown here is derived from an EMBL/GenBank/DDBJ whole genome shotgun (WGS) entry which is preliminary data.</text>
</comment>
<evidence type="ECO:0000256" key="1">
    <source>
        <dbReference type="ARBA" id="ARBA00006484"/>
    </source>
</evidence>
<organism evidence="4 5">
    <name type="scientific">Trichomonascus ciferrii</name>
    <dbReference type="NCBI Taxonomy" id="44093"/>
    <lineage>
        <taxon>Eukaryota</taxon>
        <taxon>Fungi</taxon>
        <taxon>Dikarya</taxon>
        <taxon>Ascomycota</taxon>
        <taxon>Saccharomycotina</taxon>
        <taxon>Dipodascomycetes</taxon>
        <taxon>Dipodascales</taxon>
        <taxon>Trichomonascaceae</taxon>
        <taxon>Trichomonascus</taxon>
        <taxon>Trichomonascus ciferrii complex</taxon>
    </lineage>
</organism>
<sequence>MSKVVVIIGCATGIGRAAARKWAREGAQLALFDNSDRLRDLVAELSSVTKVLHQIGDITDIGDLESFSHRVFAEFSTIDTVFVNAGVVGKTCYNDPTSIKTLVRTNFFGIVDSVAVFLDHIKAQNRPARFILTGSKQGITNPPGNPGYNSSKAALKSYAEGLSFELQGTPVTAHLLVPGWTFTNITGDRNGSETKPPGAWTPEQVVEYMDQQLSENDKTFYIICPDNETTTEMDKKRIEWSAQDIVQNRPALSRWREEYKPQFNQFMNN</sequence>
<dbReference type="SUPFAM" id="SSF51735">
    <property type="entry name" value="NAD(P)-binding Rossmann-fold domains"/>
    <property type="match status" value="1"/>
</dbReference>
<dbReference type="Gene3D" id="3.40.50.720">
    <property type="entry name" value="NAD(P)-binding Rossmann-like Domain"/>
    <property type="match status" value="1"/>
</dbReference>
<dbReference type="PRINTS" id="PR00081">
    <property type="entry name" value="GDHRDH"/>
</dbReference>
<dbReference type="VEuPathDB" id="FungiDB:TRICI_004840"/>
<evidence type="ECO:0000256" key="3">
    <source>
        <dbReference type="ARBA" id="ARBA00023002"/>
    </source>
</evidence>
<keyword evidence="5" id="KW-1185">Reference proteome</keyword>
<dbReference type="CDD" id="cd05233">
    <property type="entry name" value="SDR_c"/>
    <property type="match status" value="1"/>
</dbReference>
<evidence type="ECO:0000313" key="5">
    <source>
        <dbReference type="Proteomes" id="UP000761534"/>
    </source>
</evidence>
<dbReference type="PROSITE" id="PS00061">
    <property type="entry name" value="ADH_SHORT"/>
    <property type="match status" value="1"/>
</dbReference>
<keyword evidence="3" id="KW-0560">Oxidoreductase</keyword>
<dbReference type="GO" id="GO:0050664">
    <property type="term" value="F:oxidoreductase activity, acting on NAD(P)H, oxygen as acceptor"/>
    <property type="evidence" value="ECO:0007669"/>
    <property type="project" value="TreeGrafter"/>
</dbReference>
<dbReference type="EMBL" id="SWFS01000371">
    <property type="protein sequence ID" value="KAA8908089.1"/>
    <property type="molecule type" value="Genomic_DNA"/>
</dbReference>
<name>A0A642UYX9_9ASCO</name>
<reference evidence="4" key="1">
    <citation type="journal article" date="2019" name="G3 (Bethesda)">
        <title>Genome Assemblies of Two Rare Opportunistic Yeast Pathogens: Diutina rugosa (syn. Candida rugosa) and Trichomonascus ciferrii (syn. Candida ciferrii).</title>
        <authorList>
            <person name="Mixao V."/>
            <person name="Saus E."/>
            <person name="Hansen A.P."/>
            <person name="Lass-Florl C."/>
            <person name="Gabaldon T."/>
        </authorList>
    </citation>
    <scope>NUCLEOTIDE SEQUENCE</scope>
    <source>
        <strain evidence="4">CBS 4856</strain>
    </source>
</reference>
<dbReference type="Pfam" id="PF00106">
    <property type="entry name" value="adh_short"/>
    <property type="match status" value="1"/>
</dbReference>
<dbReference type="PANTHER" id="PTHR43008">
    <property type="entry name" value="BENZIL REDUCTASE"/>
    <property type="match status" value="1"/>
</dbReference>
<evidence type="ECO:0000313" key="4">
    <source>
        <dbReference type="EMBL" id="KAA8908089.1"/>
    </source>
</evidence>
<dbReference type="InterPro" id="IPR020904">
    <property type="entry name" value="Sc_DH/Rdtase_CS"/>
</dbReference>
<keyword evidence="2" id="KW-0521">NADP</keyword>
<dbReference type="OrthoDB" id="5307821at2759"/>
<protein>
    <submittedName>
        <fullName evidence="4">Uncharacterized protein</fullName>
    </submittedName>
</protein>
<dbReference type="InterPro" id="IPR002347">
    <property type="entry name" value="SDR_fam"/>
</dbReference>
<dbReference type="AlphaFoldDB" id="A0A642UYX9"/>
<comment type="similarity">
    <text evidence="1">Belongs to the short-chain dehydrogenases/reductases (SDR) family.</text>
</comment>
<accession>A0A642UYX9</accession>
<dbReference type="PANTHER" id="PTHR43008:SF7">
    <property type="entry name" value="SHORT CHAIN DEHYDROGENASE_REDUCTASE (AFU_ORTHOLOGUE AFUA_2G00830)"/>
    <property type="match status" value="1"/>
</dbReference>
<dbReference type="InterPro" id="IPR036291">
    <property type="entry name" value="NAD(P)-bd_dom_sf"/>
</dbReference>
<dbReference type="GO" id="GO:0016616">
    <property type="term" value="F:oxidoreductase activity, acting on the CH-OH group of donors, NAD or NADP as acceptor"/>
    <property type="evidence" value="ECO:0007669"/>
    <property type="project" value="UniProtKB-ARBA"/>
</dbReference>
<proteinExistence type="inferred from homology"/>
<evidence type="ECO:0000256" key="2">
    <source>
        <dbReference type="ARBA" id="ARBA00022857"/>
    </source>
</evidence>
<gene>
    <name evidence="4" type="ORF">TRICI_004840</name>
</gene>
<dbReference type="Proteomes" id="UP000761534">
    <property type="component" value="Unassembled WGS sequence"/>
</dbReference>